<evidence type="ECO:0000313" key="11">
    <source>
        <dbReference type="Proteomes" id="UP000221165"/>
    </source>
</evidence>
<dbReference type="Pfam" id="PF00702">
    <property type="entry name" value="Hydrolase"/>
    <property type="match status" value="1"/>
</dbReference>
<sequence length="266" mass="28919">MCCSFGFLYCRCVKVLYPDGSVERMTDQLRQRIQNDIDRMASDALRTLALAMKTDCGLLADYDPSSPHHLQHPAHGLLGDVSNFVKVESDLTFLGLVGLMDPPRPQVSAAIDACRGAGIKVIMITGDNKLTAQAVASMIGIVDADLAAQRSFTGKEFEVLSLEEKRQILSEDGAIFSRTEPKHKQMIIRLLRDLGETTAMTGDGVNDAPALKQADIGVAMGIAGTEVAKEASDMILADDNFSTIVSAVEEGRSIYNNMKVRKRRQA</sequence>
<dbReference type="InterPro" id="IPR036412">
    <property type="entry name" value="HAD-like_sf"/>
</dbReference>
<dbReference type="GO" id="GO:0016887">
    <property type="term" value="F:ATP hydrolysis activity"/>
    <property type="evidence" value="ECO:0007669"/>
    <property type="project" value="InterPro"/>
</dbReference>
<dbReference type="EMBL" id="MIGC01004134">
    <property type="protein sequence ID" value="PHJ18462.1"/>
    <property type="molecule type" value="Genomic_DNA"/>
</dbReference>
<evidence type="ECO:0000256" key="3">
    <source>
        <dbReference type="ARBA" id="ARBA00022741"/>
    </source>
</evidence>
<protein>
    <submittedName>
        <fullName evidence="10">Calcium-transporting</fullName>
    </submittedName>
</protein>
<dbReference type="PANTHER" id="PTHR42861">
    <property type="entry name" value="CALCIUM-TRANSPORTING ATPASE"/>
    <property type="match status" value="1"/>
</dbReference>
<evidence type="ECO:0000256" key="8">
    <source>
        <dbReference type="ARBA" id="ARBA00023136"/>
    </source>
</evidence>
<dbReference type="Gene3D" id="3.40.50.1000">
    <property type="entry name" value="HAD superfamily/HAD-like"/>
    <property type="match status" value="1"/>
</dbReference>
<keyword evidence="7" id="KW-0813">Transport</keyword>
<dbReference type="GO" id="GO:0005524">
    <property type="term" value="F:ATP binding"/>
    <property type="evidence" value="ECO:0007669"/>
    <property type="project" value="UniProtKB-KW"/>
</dbReference>
<dbReference type="PRINTS" id="PR00119">
    <property type="entry name" value="CATATPASE"/>
</dbReference>
<keyword evidence="2" id="KW-0812">Transmembrane</keyword>
<evidence type="ECO:0000313" key="10">
    <source>
        <dbReference type="EMBL" id="PHJ18462.1"/>
    </source>
</evidence>
<feature type="non-terminal residue" evidence="10">
    <location>
        <position position="266"/>
    </location>
</feature>
<dbReference type="SUPFAM" id="SSF56784">
    <property type="entry name" value="HAD-like"/>
    <property type="match status" value="1"/>
</dbReference>
<organism evidence="10 11">
    <name type="scientific">Cystoisospora suis</name>
    <dbReference type="NCBI Taxonomy" id="483139"/>
    <lineage>
        <taxon>Eukaryota</taxon>
        <taxon>Sar</taxon>
        <taxon>Alveolata</taxon>
        <taxon>Apicomplexa</taxon>
        <taxon>Conoidasida</taxon>
        <taxon>Coccidia</taxon>
        <taxon>Eucoccidiorida</taxon>
        <taxon>Eimeriorina</taxon>
        <taxon>Sarcocystidae</taxon>
        <taxon>Cystoisospora</taxon>
    </lineage>
</organism>
<comment type="subcellular location">
    <subcellularLocation>
        <location evidence="1">Membrane</location>
        <topology evidence="1">Multi-pass membrane protein</topology>
    </subcellularLocation>
</comment>
<comment type="caution">
    <text evidence="10">The sequence shown here is derived from an EMBL/GenBank/DDBJ whole genome shotgun (WGS) entry which is preliminary data.</text>
</comment>
<dbReference type="RefSeq" id="XP_067920169.1">
    <property type="nucleotide sequence ID" value="XM_068067855.1"/>
</dbReference>
<keyword evidence="6" id="KW-1133">Transmembrane helix</keyword>
<dbReference type="Gene3D" id="1.20.1110.10">
    <property type="entry name" value="Calcium-transporting ATPase, transmembrane domain"/>
    <property type="match status" value="1"/>
</dbReference>
<dbReference type="OrthoDB" id="3352408at2759"/>
<dbReference type="Gene3D" id="3.40.1110.10">
    <property type="entry name" value="Calcium-transporting ATPase, cytoplasmic domain N"/>
    <property type="match status" value="1"/>
</dbReference>
<dbReference type="InterPro" id="IPR001757">
    <property type="entry name" value="P_typ_ATPase"/>
</dbReference>
<evidence type="ECO:0000256" key="4">
    <source>
        <dbReference type="ARBA" id="ARBA00022840"/>
    </source>
</evidence>
<evidence type="ECO:0000256" key="1">
    <source>
        <dbReference type="ARBA" id="ARBA00004141"/>
    </source>
</evidence>
<keyword evidence="11" id="KW-1185">Reference proteome</keyword>
<evidence type="ECO:0000256" key="6">
    <source>
        <dbReference type="ARBA" id="ARBA00022989"/>
    </source>
</evidence>
<gene>
    <name evidence="10" type="ORF">CSUI_007711</name>
</gene>
<proteinExistence type="inferred from homology"/>
<keyword evidence="4" id="KW-0067">ATP-binding</keyword>
<keyword evidence="8" id="KW-0472">Membrane</keyword>
<dbReference type="InterPro" id="IPR023214">
    <property type="entry name" value="HAD_sf"/>
</dbReference>
<dbReference type="SUPFAM" id="SSF81660">
    <property type="entry name" value="Metal cation-transporting ATPase, ATP-binding domain N"/>
    <property type="match status" value="1"/>
</dbReference>
<dbReference type="FunFam" id="3.40.50.1000:FF:000083">
    <property type="entry name" value="Sodium/potassium-transporting ATPase subunit alpha"/>
    <property type="match status" value="1"/>
</dbReference>
<dbReference type="GO" id="GO:0016020">
    <property type="term" value="C:membrane"/>
    <property type="evidence" value="ECO:0007669"/>
    <property type="project" value="UniProtKB-SubCell"/>
</dbReference>
<evidence type="ECO:0000256" key="5">
    <source>
        <dbReference type="ARBA" id="ARBA00022967"/>
    </source>
</evidence>
<reference evidence="10 11" key="1">
    <citation type="journal article" date="2017" name="Int. J. Parasitol.">
        <title>The genome of the protozoan parasite Cystoisospora suis and a reverse vaccinology approach to identify vaccine candidates.</title>
        <authorList>
            <person name="Palmieri N."/>
            <person name="Shrestha A."/>
            <person name="Ruttkowski B."/>
            <person name="Beck T."/>
            <person name="Vogl C."/>
            <person name="Tomley F."/>
            <person name="Blake D.P."/>
            <person name="Joachim A."/>
        </authorList>
    </citation>
    <scope>NUCLEOTIDE SEQUENCE [LARGE SCALE GENOMIC DNA]</scope>
    <source>
        <strain evidence="10 11">Wien I</strain>
    </source>
</reference>
<keyword evidence="3" id="KW-0547">Nucleotide-binding</keyword>
<dbReference type="VEuPathDB" id="ToxoDB:CSUI_007711"/>
<evidence type="ECO:0000256" key="7">
    <source>
        <dbReference type="ARBA" id="ARBA00023065"/>
    </source>
</evidence>
<dbReference type="NCBIfam" id="TIGR01494">
    <property type="entry name" value="ATPase_P-type"/>
    <property type="match status" value="1"/>
</dbReference>
<comment type="similarity">
    <text evidence="9">Belongs to the cation transport ATPase (P-type) (TC 3.A.3) family.</text>
</comment>
<dbReference type="Proteomes" id="UP000221165">
    <property type="component" value="Unassembled WGS sequence"/>
</dbReference>
<dbReference type="GO" id="GO:0006811">
    <property type="term" value="P:monoatomic ion transport"/>
    <property type="evidence" value="ECO:0007669"/>
    <property type="project" value="UniProtKB-KW"/>
</dbReference>
<evidence type="ECO:0000256" key="2">
    <source>
        <dbReference type="ARBA" id="ARBA00022692"/>
    </source>
</evidence>
<keyword evidence="5" id="KW-1278">Translocase</keyword>
<accession>A0A2C6KPR4</accession>
<name>A0A2C6KPR4_9APIC</name>
<evidence type="ECO:0000256" key="9">
    <source>
        <dbReference type="ARBA" id="ARBA00038148"/>
    </source>
</evidence>
<dbReference type="GeneID" id="94431066"/>
<keyword evidence="7" id="KW-0406">Ion transport</keyword>
<dbReference type="AlphaFoldDB" id="A0A2C6KPR4"/>
<dbReference type="InterPro" id="IPR023299">
    <property type="entry name" value="ATPase_P-typ_cyto_dom_N"/>
</dbReference>